<evidence type="ECO:0000313" key="1">
    <source>
        <dbReference type="EMBL" id="KAJ9081482.1"/>
    </source>
</evidence>
<reference evidence="1" key="1">
    <citation type="submission" date="2022-04" db="EMBL/GenBank/DDBJ databases">
        <title>Genome of the entomopathogenic fungus Entomophthora muscae.</title>
        <authorList>
            <person name="Elya C."/>
            <person name="Lovett B.R."/>
            <person name="Lee E."/>
            <person name="Macias A.M."/>
            <person name="Hajek A.E."/>
            <person name="De Bivort B.L."/>
            <person name="Kasson M.T."/>
            <person name="De Fine Licht H.H."/>
            <person name="Stajich J.E."/>
        </authorList>
    </citation>
    <scope>NUCLEOTIDE SEQUENCE</scope>
    <source>
        <strain evidence="1">Berkeley</strain>
    </source>
</reference>
<protein>
    <submittedName>
        <fullName evidence="1">Uncharacterized protein</fullName>
    </submittedName>
</protein>
<dbReference type="EMBL" id="QTSX02001474">
    <property type="protein sequence ID" value="KAJ9081482.1"/>
    <property type="molecule type" value="Genomic_DNA"/>
</dbReference>
<keyword evidence="2" id="KW-1185">Reference proteome</keyword>
<organism evidence="1 2">
    <name type="scientific">Entomophthora muscae</name>
    <dbReference type="NCBI Taxonomy" id="34485"/>
    <lineage>
        <taxon>Eukaryota</taxon>
        <taxon>Fungi</taxon>
        <taxon>Fungi incertae sedis</taxon>
        <taxon>Zoopagomycota</taxon>
        <taxon>Entomophthoromycotina</taxon>
        <taxon>Entomophthoromycetes</taxon>
        <taxon>Entomophthorales</taxon>
        <taxon>Entomophthoraceae</taxon>
        <taxon>Entomophthora</taxon>
    </lineage>
</organism>
<proteinExistence type="predicted"/>
<evidence type="ECO:0000313" key="2">
    <source>
        <dbReference type="Proteomes" id="UP001165960"/>
    </source>
</evidence>
<name>A0ACC2U4V1_9FUNG</name>
<gene>
    <name evidence="1" type="ORF">DSO57_1014215</name>
</gene>
<comment type="caution">
    <text evidence="1">The sequence shown here is derived from an EMBL/GenBank/DDBJ whole genome shotgun (WGS) entry which is preliminary data.</text>
</comment>
<dbReference type="Proteomes" id="UP001165960">
    <property type="component" value="Unassembled WGS sequence"/>
</dbReference>
<sequence length="237" mass="26192">MNLELRTALGVIVLLVTACLDALGYNIQRRDHCKNNASSKPRHECYRKYWHLGLYIYIGSLVIGTNIGLQLINAHCVAPLTTSSLIFNVIFARYLVGSRITRRDLVGTAIIIFAILSLLAVTVFAPTREDKVDFHVKELKALFNTTTFLRNLAILISVLGGLCASETIIFAKSGATILQAIYYGDWSSLDGFSALIVSGIFLTGTISAILSQRRPKACRQCIGWTHLLQRLQCLCSI</sequence>
<accession>A0ACC2U4V1</accession>